<evidence type="ECO:0000256" key="1">
    <source>
        <dbReference type="SAM" id="MobiDB-lite"/>
    </source>
</evidence>
<feature type="region of interest" description="Disordered" evidence="1">
    <location>
        <begin position="25"/>
        <end position="45"/>
    </location>
</feature>
<sequence>MSPWMLHFITSIKFIECLEKDPNKLTKERKEPTQVDKSNSKDKMELESAVEVHNNFVNALE</sequence>
<proteinExistence type="predicted"/>
<keyword evidence="3" id="KW-1185">Reference proteome</keyword>
<dbReference type="OrthoDB" id="10395038at2759"/>
<organism evidence="2 3">
    <name type="scientific">Dentiscutata erythropus</name>
    <dbReference type="NCBI Taxonomy" id="1348616"/>
    <lineage>
        <taxon>Eukaryota</taxon>
        <taxon>Fungi</taxon>
        <taxon>Fungi incertae sedis</taxon>
        <taxon>Mucoromycota</taxon>
        <taxon>Glomeromycotina</taxon>
        <taxon>Glomeromycetes</taxon>
        <taxon>Diversisporales</taxon>
        <taxon>Gigasporaceae</taxon>
        <taxon>Dentiscutata</taxon>
    </lineage>
</organism>
<evidence type="ECO:0000313" key="2">
    <source>
        <dbReference type="EMBL" id="CAG8758689.1"/>
    </source>
</evidence>
<evidence type="ECO:0000313" key="3">
    <source>
        <dbReference type="Proteomes" id="UP000789405"/>
    </source>
</evidence>
<name>A0A9N9J0Z0_9GLOM</name>
<accession>A0A9N9J0Z0</accession>
<dbReference type="Proteomes" id="UP000789405">
    <property type="component" value="Unassembled WGS sequence"/>
</dbReference>
<dbReference type="AlphaFoldDB" id="A0A9N9J0Z0"/>
<gene>
    <name evidence="2" type="ORF">DERYTH_LOCUS17594</name>
</gene>
<reference evidence="2" key="1">
    <citation type="submission" date="2021-06" db="EMBL/GenBank/DDBJ databases">
        <authorList>
            <person name="Kallberg Y."/>
            <person name="Tangrot J."/>
            <person name="Rosling A."/>
        </authorList>
    </citation>
    <scope>NUCLEOTIDE SEQUENCE</scope>
    <source>
        <strain evidence="2">MA453B</strain>
    </source>
</reference>
<protein>
    <submittedName>
        <fullName evidence="2">16841_t:CDS:1</fullName>
    </submittedName>
</protein>
<dbReference type="EMBL" id="CAJVPY010016769">
    <property type="protein sequence ID" value="CAG8758689.1"/>
    <property type="molecule type" value="Genomic_DNA"/>
</dbReference>
<comment type="caution">
    <text evidence="2">The sequence shown here is derived from an EMBL/GenBank/DDBJ whole genome shotgun (WGS) entry which is preliminary data.</text>
</comment>
<feature type="non-terminal residue" evidence="2">
    <location>
        <position position="61"/>
    </location>
</feature>